<name>A0ABW1ZCB2_9BACT</name>
<reference evidence="2" key="1">
    <citation type="journal article" date="2019" name="Int. J. Syst. Evol. Microbiol.">
        <title>The Global Catalogue of Microorganisms (GCM) 10K type strain sequencing project: providing services to taxonomists for standard genome sequencing and annotation.</title>
        <authorList>
            <consortium name="The Broad Institute Genomics Platform"/>
            <consortium name="The Broad Institute Genome Sequencing Center for Infectious Disease"/>
            <person name="Wu L."/>
            <person name="Ma J."/>
        </authorList>
    </citation>
    <scope>NUCLEOTIDE SEQUENCE [LARGE SCALE GENOMIC DNA]</scope>
    <source>
        <strain evidence="2">CGMCC 1.16026</strain>
    </source>
</reference>
<accession>A0ABW1ZCB2</accession>
<keyword evidence="2" id="KW-1185">Reference proteome</keyword>
<evidence type="ECO:0000313" key="2">
    <source>
        <dbReference type="Proteomes" id="UP001596391"/>
    </source>
</evidence>
<proteinExistence type="predicted"/>
<evidence type="ECO:0000313" key="1">
    <source>
        <dbReference type="EMBL" id="MFC6647131.1"/>
    </source>
</evidence>
<protein>
    <submittedName>
        <fullName evidence="1">Uncharacterized protein</fullName>
    </submittedName>
</protein>
<dbReference type="Proteomes" id="UP001596391">
    <property type="component" value="Unassembled WGS sequence"/>
</dbReference>
<comment type="caution">
    <text evidence="1">The sequence shown here is derived from an EMBL/GenBank/DDBJ whole genome shotgun (WGS) entry which is preliminary data.</text>
</comment>
<sequence length="98" mass="10865">MKNSREINACDEFNAGARMQAQTNVSSEPNDILLTLIFTDGDPTQELLIPAARYGAIPFVDEWYSDAIGGAPTHQVMDRVVDILGSRITVRLELRRTS</sequence>
<dbReference type="EMBL" id="JBHSWI010000001">
    <property type="protein sequence ID" value="MFC6647131.1"/>
    <property type="molecule type" value="Genomic_DNA"/>
</dbReference>
<gene>
    <name evidence="1" type="ORF">ACFQBQ_16430</name>
</gene>
<organism evidence="1 2">
    <name type="scientific">Granulicella cerasi</name>
    <dbReference type="NCBI Taxonomy" id="741063"/>
    <lineage>
        <taxon>Bacteria</taxon>
        <taxon>Pseudomonadati</taxon>
        <taxon>Acidobacteriota</taxon>
        <taxon>Terriglobia</taxon>
        <taxon>Terriglobales</taxon>
        <taxon>Acidobacteriaceae</taxon>
        <taxon>Granulicella</taxon>
    </lineage>
</organism>
<dbReference type="RefSeq" id="WP_263370946.1">
    <property type="nucleotide sequence ID" value="NZ_JAGSYD010000002.1"/>
</dbReference>